<comment type="similarity">
    <text evidence="1 6 7">Belongs to the bacterial ribosomal protein bL21 family.</text>
</comment>
<dbReference type="InterPro" id="IPR018258">
    <property type="entry name" value="Ribosomal_bL21_CS"/>
</dbReference>
<dbReference type="GO" id="GO:0005737">
    <property type="term" value="C:cytoplasm"/>
    <property type="evidence" value="ECO:0007669"/>
    <property type="project" value="UniProtKB-ARBA"/>
</dbReference>
<dbReference type="HAMAP" id="MF_01363">
    <property type="entry name" value="Ribosomal_bL21"/>
    <property type="match status" value="1"/>
</dbReference>
<dbReference type="AlphaFoldDB" id="A0A4Z0D5I0"/>
<comment type="function">
    <text evidence="6 7">This protein binds to 23S rRNA in the presence of protein L20.</text>
</comment>
<dbReference type="InterPro" id="IPR001787">
    <property type="entry name" value="Ribosomal_bL21"/>
</dbReference>
<dbReference type="OrthoDB" id="9813334at2"/>
<dbReference type="Proteomes" id="UP000298381">
    <property type="component" value="Unassembled WGS sequence"/>
</dbReference>
<evidence type="ECO:0000256" key="6">
    <source>
        <dbReference type="HAMAP-Rule" id="MF_01363"/>
    </source>
</evidence>
<dbReference type="SUPFAM" id="SSF141091">
    <property type="entry name" value="L21p-like"/>
    <property type="match status" value="1"/>
</dbReference>
<proteinExistence type="inferred from homology"/>
<evidence type="ECO:0000256" key="4">
    <source>
        <dbReference type="ARBA" id="ARBA00022980"/>
    </source>
</evidence>
<gene>
    <name evidence="6 8" type="primary">rplU</name>
    <name evidence="8" type="ORF">E4100_05840</name>
</gene>
<evidence type="ECO:0000313" key="9">
    <source>
        <dbReference type="Proteomes" id="UP000298381"/>
    </source>
</evidence>
<dbReference type="PANTHER" id="PTHR21349">
    <property type="entry name" value="50S RIBOSOMAL PROTEIN L21"/>
    <property type="match status" value="1"/>
</dbReference>
<dbReference type="GO" id="GO:0003735">
    <property type="term" value="F:structural constituent of ribosome"/>
    <property type="evidence" value="ECO:0007669"/>
    <property type="project" value="InterPro"/>
</dbReference>
<evidence type="ECO:0000256" key="1">
    <source>
        <dbReference type="ARBA" id="ARBA00008563"/>
    </source>
</evidence>
<dbReference type="InterPro" id="IPR028909">
    <property type="entry name" value="bL21-like"/>
</dbReference>
<comment type="caution">
    <text evidence="8">The sequence shown here is derived from an EMBL/GenBank/DDBJ whole genome shotgun (WGS) entry which is preliminary data.</text>
</comment>
<evidence type="ECO:0000256" key="3">
    <source>
        <dbReference type="ARBA" id="ARBA00022884"/>
    </source>
</evidence>
<dbReference type="GO" id="GO:1990904">
    <property type="term" value="C:ribonucleoprotein complex"/>
    <property type="evidence" value="ECO:0007669"/>
    <property type="project" value="UniProtKB-KW"/>
</dbReference>
<evidence type="ECO:0000313" key="8">
    <source>
        <dbReference type="EMBL" id="TFZ40024.1"/>
    </source>
</evidence>
<evidence type="ECO:0000256" key="5">
    <source>
        <dbReference type="ARBA" id="ARBA00023274"/>
    </source>
</evidence>
<evidence type="ECO:0000256" key="2">
    <source>
        <dbReference type="ARBA" id="ARBA00022730"/>
    </source>
</evidence>
<reference evidence="8 9" key="1">
    <citation type="submission" date="2019-03" db="EMBL/GenBank/DDBJ databases">
        <title>Draft genome sequence data and analysis of a Fermenting Bacterium, Soehngenia longevitae strain 1933PT, isolated from petroleum reservoir in Azerbaijan.</title>
        <authorList>
            <person name="Grouzdev D.S."/>
            <person name="Bidzhieva S.K."/>
            <person name="Sokolova D.S."/>
            <person name="Tourova T.P."/>
            <person name="Poltaraus A.B."/>
            <person name="Nazina T.N."/>
        </authorList>
    </citation>
    <scope>NUCLEOTIDE SEQUENCE [LARGE SCALE GENOMIC DNA]</scope>
    <source>
        <strain evidence="8 9">1933P</strain>
    </source>
</reference>
<keyword evidence="9" id="KW-1185">Reference proteome</keyword>
<dbReference type="GO" id="GO:0019843">
    <property type="term" value="F:rRNA binding"/>
    <property type="evidence" value="ECO:0007669"/>
    <property type="project" value="UniProtKB-UniRule"/>
</dbReference>
<keyword evidence="5 6" id="KW-0687">Ribonucleoprotein</keyword>
<keyword evidence="2 6" id="KW-0699">rRNA-binding</keyword>
<dbReference type="GO" id="GO:0005840">
    <property type="term" value="C:ribosome"/>
    <property type="evidence" value="ECO:0007669"/>
    <property type="project" value="UniProtKB-KW"/>
</dbReference>
<sequence>MYAIIETGGKQYKVEEGDIVYVEKLHADEGETVSFDKVLLLSNETGITAGKPFVEGAKVEGKILDHGKQKKIIVYKYKAKKNERRKHGHRQPFTKVQIEKIVG</sequence>
<dbReference type="InterPro" id="IPR036164">
    <property type="entry name" value="bL21-like_sf"/>
</dbReference>
<dbReference type="NCBIfam" id="TIGR00061">
    <property type="entry name" value="L21"/>
    <property type="match status" value="1"/>
</dbReference>
<protein>
    <recommendedName>
        <fullName evidence="6">Large ribosomal subunit protein bL21</fullName>
    </recommendedName>
</protein>
<keyword evidence="3 6" id="KW-0694">RNA-binding</keyword>
<comment type="subunit">
    <text evidence="6">Part of the 50S ribosomal subunit. Contacts protein L20.</text>
</comment>
<dbReference type="PANTHER" id="PTHR21349:SF0">
    <property type="entry name" value="LARGE RIBOSOMAL SUBUNIT PROTEIN BL21M"/>
    <property type="match status" value="1"/>
</dbReference>
<dbReference type="EMBL" id="SRIB01000007">
    <property type="protein sequence ID" value="TFZ40024.1"/>
    <property type="molecule type" value="Genomic_DNA"/>
</dbReference>
<name>A0A4Z0D5I0_9FIRM</name>
<dbReference type="GO" id="GO:0006412">
    <property type="term" value="P:translation"/>
    <property type="evidence" value="ECO:0007669"/>
    <property type="project" value="UniProtKB-UniRule"/>
</dbReference>
<evidence type="ECO:0000256" key="7">
    <source>
        <dbReference type="RuleBase" id="RU000562"/>
    </source>
</evidence>
<accession>A0A4Z0D5I0</accession>
<keyword evidence="4 6" id="KW-0689">Ribosomal protein</keyword>
<dbReference type="RefSeq" id="WP_135271096.1">
    <property type="nucleotide sequence ID" value="NZ_SRIB01000007.1"/>
</dbReference>
<dbReference type="Pfam" id="PF00829">
    <property type="entry name" value="Ribosomal_L21p"/>
    <property type="match status" value="1"/>
</dbReference>
<dbReference type="PROSITE" id="PS01169">
    <property type="entry name" value="RIBOSOMAL_L21"/>
    <property type="match status" value="1"/>
</dbReference>
<organism evidence="8 9">
    <name type="scientific">Soehngenia longivitae</name>
    <dbReference type="NCBI Taxonomy" id="2562294"/>
    <lineage>
        <taxon>Bacteria</taxon>
        <taxon>Bacillati</taxon>
        <taxon>Bacillota</taxon>
        <taxon>Tissierellia</taxon>
        <taxon>Tissierellales</taxon>
        <taxon>Tissierellaceae</taxon>
        <taxon>Soehngenia</taxon>
    </lineage>
</organism>